<proteinExistence type="inferred from homology"/>
<dbReference type="SMART" id="SM00955">
    <property type="entry name" value="RNB"/>
    <property type="match status" value="1"/>
</dbReference>
<protein>
    <recommendedName>
        <fullName evidence="8">Ribonuclease R</fullName>
        <shortName evidence="8">RNase R</shortName>
        <ecNumber evidence="8">3.1.13.1</ecNumber>
    </recommendedName>
</protein>
<dbReference type="CDD" id="cd04471">
    <property type="entry name" value="S1_RNase_R"/>
    <property type="match status" value="1"/>
</dbReference>
<dbReference type="PANTHER" id="PTHR23355">
    <property type="entry name" value="RIBONUCLEASE"/>
    <property type="match status" value="1"/>
</dbReference>
<dbReference type="Pfam" id="PF00773">
    <property type="entry name" value="RNB"/>
    <property type="match status" value="1"/>
</dbReference>
<keyword evidence="4 8" id="KW-0540">Nuclease</keyword>
<dbReference type="PANTHER" id="PTHR23355:SF9">
    <property type="entry name" value="DIS3-LIKE EXONUCLEASE 2"/>
    <property type="match status" value="1"/>
</dbReference>
<comment type="catalytic activity">
    <reaction evidence="1 8">
        <text>Exonucleolytic cleavage in the 3'- to 5'-direction to yield nucleoside 5'-phosphates.</text>
        <dbReference type="EC" id="3.1.13.1"/>
    </reaction>
</comment>
<evidence type="ECO:0000313" key="12">
    <source>
        <dbReference type="EMBL" id="KZL90170.1"/>
    </source>
</evidence>
<comment type="similarity">
    <text evidence="8">Belongs to the RNR ribonuclease family. RNase R subfamily.</text>
</comment>
<accession>A0A162RNL7</accession>
<keyword evidence="6 8" id="KW-0269">Exonuclease</keyword>
<evidence type="ECO:0000256" key="6">
    <source>
        <dbReference type="ARBA" id="ARBA00022839"/>
    </source>
</evidence>
<comment type="caution">
    <text evidence="12">The sequence shown here is derived from an EMBL/GenBank/DDBJ whole genome shotgun (WGS) entry which is preliminary data.</text>
</comment>
<keyword evidence="3 8" id="KW-0963">Cytoplasm</keyword>
<keyword evidence="7 8" id="KW-0694">RNA-binding</keyword>
<dbReference type="FunFam" id="2.40.50.140:FF:000273">
    <property type="entry name" value="Ribonuclease R"/>
    <property type="match status" value="1"/>
</dbReference>
<comment type="function">
    <text evidence="8">3'-5' exoribonuclease that releases 5'-nucleoside monophosphates and is involved in maturation of structured RNAs.</text>
</comment>
<dbReference type="InterPro" id="IPR001900">
    <property type="entry name" value="RNase_II/R"/>
</dbReference>
<dbReference type="Proteomes" id="UP000076603">
    <property type="component" value="Unassembled WGS sequence"/>
</dbReference>
<sequence length="789" mass="91400">MNIKETLINFMREQAYKPMDIYELGRIFSIKKAERKVFEKILNEMERDGQIVKTRTDRYGIPDRMNLVVGKLQGHQKGFGFVITEDDTPDVFVPSSYLNGAMHGDKVVVKVTREENRGKKREGEIIRILERNSKTIIGTYEDSKNFGFVVPEEKRIYQDVFIPKESRKGATTGDIVIAEITSWPDKRRNPEGKVIEILGKKGDKGIDILTIIKKYGLPEEFPEKVVSYAEQIPEEIPEEEYKGREDLRDLTIVTIDGEDAKDLDDAISIEKLPNGNYYLGVHIADVSNYVKEKNALDKEALKRGTSVYLIDRVIPMLPKKLSNGICSLNPKVDRLTLSCFMEIDKTGKVVDHRIAETIIKTSERMTYTNVTKILRDEDPELIERYDYLVESFKIMEELCHILNKKRRTRGAIDFDFEECKIILNELGKPVDIKPYERAIANRIIEEFMLVCNETIAEHMFWSNIPFVYRIHEDPDEEKLMHFSEFIHNLGYVMKISQEIHPKALQDVIEKVKGKKEETVVSTLLLRSMKQARYSPESIGHFGLAAKYYCHFTSPIRRYPDLIIHRIIKAFIHGKIDQKRIERLTAEVEYASKQSSDMERLAQDAEREVDDLKKAEYMSERIGEEYDGIISSVTNFGMFVELPNTIEGLVHISTLVDDYYVYNERHLSLIGERTKNIYRLGDEVKVKVLKVDMFSHEIHFELIKEENDEGIEEIIIERNYDVDDIGSSDFNTEDDKSEEYYDETTITDIEKEDAEENTLKQASMSPVGETEDGKENSAVVLTEDFQRKLR</sequence>
<keyword evidence="13" id="KW-1185">Reference proteome</keyword>
<dbReference type="GO" id="GO:0003723">
    <property type="term" value="F:RNA binding"/>
    <property type="evidence" value="ECO:0007669"/>
    <property type="project" value="UniProtKB-UniRule"/>
</dbReference>
<dbReference type="PATRIC" id="fig|1121326.3.peg.4723"/>
<feature type="region of interest" description="Disordered" evidence="10">
    <location>
        <begin position="750"/>
        <end position="789"/>
    </location>
</feature>
<evidence type="ECO:0000256" key="4">
    <source>
        <dbReference type="ARBA" id="ARBA00022722"/>
    </source>
</evidence>
<dbReference type="GO" id="GO:0005829">
    <property type="term" value="C:cytosol"/>
    <property type="evidence" value="ECO:0007669"/>
    <property type="project" value="TreeGrafter"/>
</dbReference>
<dbReference type="Gene3D" id="2.40.50.140">
    <property type="entry name" value="Nucleic acid-binding proteins"/>
    <property type="match status" value="3"/>
</dbReference>
<dbReference type="InterPro" id="IPR003029">
    <property type="entry name" value="S1_domain"/>
</dbReference>
<evidence type="ECO:0000256" key="1">
    <source>
        <dbReference type="ARBA" id="ARBA00001849"/>
    </source>
</evidence>
<reference evidence="12 13" key="1">
    <citation type="submission" date="2016-04" db="EMBL/GenBank/DDBJ databases">
        <title>Genome sequence of Clostridium magnum DSM 2767.</title>
        <authorList>
            <person name="Poehlein A."/>
            <person name="Uhlig R."/>
            <person name="Fischer R."/>
            <person name="Bahl H."/>
            <person name="Daniel R."/>
        </authorList>
    </citation>
    <scope>NUCLEOTIDE SEQUENCE [LARGE SCALE GENOMIC DNA]</scope>
    <source>
        <strain evidence="12 13">DSM 2767</strain>
    </source>
</reference>
<evidence type="ECO:0000256" key="5">
    <source>
        <dbReference type="ARBA" id="ARBA00022801"/>
    </source>
</evidence>
<dbReference type="FunFam" id="2.40.50.140:FF:000213">
    <property type="entry name" value="Ribonuclease R"/>
    <property type="match status" value="1"/>
</dbReference>
<dbReference type="AlphaFoldDB" id="A0A162RNL7"/>
<dbReference type="FunFam" id="2.40.50.140:FF:000219">
    <property type="entry name" value="Ribonuclease R"/>
    <property type="match status" value="1"/>
</dbReference>
<dbReference type="EC" id="3.1.13.1" evidence="8"/>
<dbReference type="GO" id="GO:0008859">
    <property type="term" value="F:exoribonuclease II activity"/>
    <property type="evidence" value="ECO:0007669"/>
    <property type="project" value="UniProtKB-UniRule"/>
</dbReference>
<gene>
    <name evidence="8 12" type="primary">rnr</name>
    <name evidence="12" type="ORF">CLMAG_46630</name>
</gene>
<dbReference type="InterPro" id="IPR011805">
    <property type="entry name" value="RNase_R"/>
</dbReference>
<name>A0A162RNL7_9CLOT</name>
<dbReference type="SUPFAM" id="SSF50249">
    <property type="entry name" value="Nucleic acid-binding proteins"/>
    <property type="match status" value="4"/>
</dbReference>
<dbReference type="InterPro" id="IPR040476">
    <property type="entry name" value="CSD2"/>
</dbReference>
<evidence type="ECO:0000259" key="11">
    <source>
        <dbReference type="PROSITE" id="PS50126"/>
    </source>
</evidence>
<evidence type="ECO:0000256" key="8">
    <source>
        <dbReference type="HAMAP-Rule" id="MF_01895"/>
    </source>
</evidence>
<keyword evidence="5 8" id="KW-0378">Hydrolase</keyword>
<dbReference type="Pfam" id="PF17876">
    <property type="entry name" value="CSD2"/>
    <property type="match status" value="1"/>
</dbReference>
<comment type="subcellular location">
    <subcellularLocation>
        <location evidence="2 8">Cytoplasm</location>
    </subcellularLocation>
</comment>
<feature type="domain" description="S1 motif" evidence="11">
    <location>
        <begin position="622"/>
        <end position="702"/>
    </location>
</feature>
<dbReference type="InterPro" id="IPR011129">
    <property type="entry name" value="CSD"/>
</dbReference>
<dbReference type="SMART" id="SM00357">
    <property type="entry name" value="CSP"/>
    <property type="match status" value="2"/>
</dbReference>
<organism evidence="12 13">
    <name type="scientific">Clostridium magnum DSM 2767</name>
    <dbReference type="NCBI Taxonomy" id="1121326"/>
    <lineage>
        <taxon>Bacteria</taxon>
        <taxon>Bacillati</taxon>
        <taxon>Bacillota</taxon>
        <taxon>Clostridia</taxon>
        <taxon>Eubacteriales</taxon>
        <taxon>Clostridiaceae</taxon>
        <taxon>Clostridium</taxon>
    </lineage>
</organism>
<evidence type="ECO:0000256" key="3">
    <source>
        <dbReference type="ARBA" id="ARBA00022490"/>
    </source>
</evidence>
<keyword evidence="9" id="KW-0175">Coiled coil</keyword>
<dbReference type="InterPro" id="IPR013223">
    <property type="entry name" value="RNase_B_OB_dom"/>
</dbReference>
<feature type="coiled-coil region" evidence="9">
    <location>
        <begin position="587"/>
        <end position="614"/>
    </location>
</feature>
<dbReference type="NCBIfam" id="TIGR02063">
    <property type="entry name" value="RNase_R"/>
    <property type="match status" value="1"/>
</dbReference>
<dbReference type="EMBL" id="LWAE01000006">
    <property type="protein sequence ID" value="KZL90170.1"/>
    <property type="molecule type" value="Genomic_DNA"/>
</dbReference>
<dbReference type="GO" id="GO:0006402">
    <property type="term" value="P:mRNA catabolic process"/>
    <property type="evidence" value="ECO:0007669"/>
    <property type="project" value="TreeGrafter"/>
</dbReference>
<evidence type="ECO:0000256" key="2">
    <source>
        <dbReference type="ARBA" id="ARBA00004496"/>
    </source>
</evidence>
<dbReference type="HAMAP" id="MF_01895">
    <property type="entry name" value="RNase_R"/>
    <property type="match status" value="1"/>
</dbReference>
<dbReference type="NCBIfam" id="TIGR00358">
    <property type="entry name" value="3_prime_RNase"/>
    <property type="match status" value="1"/>
</dbReference>
<dbReference type="PROSITE" id="PS50126">
    <property type="entry name" value="S1"/>
    <property type="match status" value="1"/>
</dbReference>
<dbReference type="SMART" id="SM00316">
    <property type="entry name" value="S1"/>
    <property type="match status" value="1"/>
</dbReference>
<dbReference type="STRING" id="1121326.CLMAG_46630"/>
<dbReference type="Pfam" id="PF08206">
    <property type="entry name" value="OB_RNB"/>
    <property type="match status" value="1"/>
</dbReference>
<evidence type="ECO:0000256" key="9">
    <source>
        <dbReference type="SAM" id="Coils"/>
    </source>
</evidence>
<dbReference type="InterPro" id="IPR050180">
    <property type="entry name" value="RNR_Ribonuclease"/>
</dbReference>
<dbReference type="OrthoDB" id="9764149at2"/>
<dbReference type="Pfam" id="PF00575">
    <property type="entry name" value="S1"/>
    <property type="match status" value="1"/>
</dbReference>
<dbReference type="InterPro" id="IPR012340">
    <property type="entry name" value="NA-bd_OB-fold"/>
</dbReference>
<evidence type="ECO:0000256" key="10">
    <source>
        <dbReference type="SAM" id="MobiDB-lite"/>
    </source>
</evidence>
<dbReference type="InterPro" id="IPR004476">
    <property type="entry name" value="RNase_II/RNase_R"/>
</dbReference>
<evidence type="ECO:0000256" key="7">
    <source>
        <dbReference type="ARBA" id="ARBA00022884"/>
    </source>
</evidence>
<evidence type="ECO:0000313" key="13">
    <source>
        <dbReference type="Proteomes" id="UP000076603"/>
    </source>
</evidence>